<protein>
    <submittedName>
        <fullName evidence="1">Uncharacterized protein</fullName>
    </submittedName>
</protein>
<dbReference type="AlphaFoldDB" id="A0A6S6SBK9"/>
<evidence type="ECO:0000313" key="1">
    <source>
        <dbReference type="EMBL" id="CAA6802009.1"/>
    </source>
</evidence>
<dbReference type="EMBL" id="CACVAU010000005">
    <property type="protein sequence ID" value="CAA6802009.1"/>
    <property type="molecule type" value="Genomic_DNA"/>
</dbReference>
<organism evidence="1">
    <name type="scientific">uncultured Sulfurovum sp</name>
    <dbReference type="NCBI Taxonomy" id="269237"/>
    <lineage>
        <taxon>Bacteria</taxon>
        <taxon>Pseudomonadati</taxon>
        <taxon>Campylobacterota</taxon>
        <taxon>Epsilonproteobacteria</taxon>
        <taxon>Campylobacterales</taxon>
        <taxon>Sulfurovaceae</taxon>
        <taxon>Sulfurovum</taxon>
        <taxon>environmental samples</taxon>
    </lineage>
</organism>
<name>A0A6S6SBK9_9BACT</name>
<gene>
    <name evidence="1" type="ORF">HELGO_WM28874</name>
</gene>
<sequence>MNNKKEFSVYLDNLIQEKRKNKGEPYSPSTKDNFISRLENIDKDIFLIVDSLIVLGIINSIKSGKKDYDNRYSTTTALSHYLKFLEEKSK</sequence>
<accession>A0A6S6SBK9</accession>
<reference evidence="1" key="1">
    <citation type="submission" date="2020-01" db="EMBL/GenBank/DDBJ databases">
        <authorList>
            <person name="Meier V. D."/>
            <person name="Meier V D."/>
        </authorList>
    </citation>
    <scope>NUCLEOTIDE SEQUENCE</scope>
    <source>
        <strain evidence="1">HLG_WM_MAG_05</strain>
    </source>
</reference>
<proteinExistence type="predicted"/>